<dbReference type="Pfam" id="PF00672">
    <property type="entry name" value="HAMP"/>
    <property type="match status" value="1"/>
</dbReference>
<evidence type="ECO:0000313" key="4">
    <source>
        <dbReference type="Proteomes" id="UP001597295"/>
    </source>
</evidence>
<sequence>MRTRTAVAAQRRFLLLTLVLILLAWAGVAIIGLGLARQALAPVHGATAEAVARAVAGQVDRALGYGIPFKELEGVDRYLADVMAEQPRIRSLQLVDSGGAVLFARAASGAKPDGGFVGRPLRQGDRVIGEVRVGYAETAVARDTDRVSLTLVFALLLAGLPVLEILRCWSGRSLVEPIRQIETMVRAGGDGDFSHRPVAEGRGEIGQAAIALGRLSRHLTRRRLELEGRAEDARSDAYDTGTSARIDGVLSAALSPYRIADAATRPQVASLERPVRRLLTALASFAGLLLVPETAAGWVGLAAGLLLPRLLAPLHRAMGARRCIIIGVMLALGAVAAQKFGLGLPVLLLAGLVGYGAGLIVQTGGEGGGLPTRAPGANWDIDGVAGAAAGAVMAGLLVRITAGDSWIAGYLAPGLLALAGLCALALRVERGEADHRAWLRPIELRALLGRREGAAILLAAALPTGALIGLGLQESAKSALAMSTWGGGLLISLELSRFLAQSERNASRLAARWFAALLTFAASLDAAPPLAQSALLGVAGGLVLAALAGHAQRVAQSEALGLGEARVLIGVRLLRVLGILAIPLLIAGGVVPELIAGVLTLFIGLGALIALISVPAAPRSLPPGEPTL</sequence>
<gene>
    <name evidence="3" type="ORF">ACFSM5_15185</name>
</gene>
<keyword evidence="4" id="KW-1185">Reference proteome</keyword>
<comment type="caution">
    <text evidence="3">The sequence shown here is derived from an EMBL/GenBank/DDBJ whole genome shotgun (WGS) entry which is preliminary data.</text>
</comment>
<feature type="transmembrane region" description="Helical" evidence="1">
    <location>
        <begin position="534"/>
        <end position="555"/>
    </location>
</feature>
<dbReference type="InterPro" id="IPR003660">
    <property type="entry name" value="HAMP_dom"/>
</dbReference>
<dbReference type="EMBL" id="JBHUIP010000013">
    <property type="protein sequence ID" value="MFD2264245.1"/>
    <property type="molecule type" value="Genomic_DNA"/>
</dbReference>
<feature type="transmembrane region" description="Helical" evidence="1">
    <location>
        <begin position="594"/>
        <end position="614"/>
    </location>
</feature>
<keyword evidence="1" id="KW-0472">Membrane</keyword>
<dbReference type="RefSeq" id="WP_379877315.1">
    <property type="nucleotide sequence ID" value="NZ_JBHUIP010000013.1"/>
</dbReference>
<organism evidence="3 4">
    <name type="scientific">Lacibacterium aquatile</name>
    <dbReference type="NCBI Taxonomy" id="1168082"/>
    <lineage>
        <taxon>Bacteria</taxon>
        <taxon>Pseudomonadati</taxon>
        <taxon>Pseudomonadota</taxon>
        <taxon>Alphaproteobacteria</taxon>
        <taxon>Rhodospirillales</taxon>
        <taxon>Rhodospirillaceae</taxon>
    </lineage>
</organism>
<feature type="transmembrane region" description="Helical" evidence="1">
    <location>
        <begin position="454"/>
        <end position="472"/>
    </location>
</feature>
<reference evidence="4" key="1">
    <citation type="journal article" date="2019" name="Int. J. Syst. Evol. Microbiol.">
        <title>The Global Catalogue of Microorganisms (GCM) 10K type strain sequencing project: providing services to taxonomists for standard genome sequencing and annotation.</title>
        <authorList>
            <consortium name="The Broad Institute Genomics Platform"/>
            <consortium name="The Broad Institute Genome Sequencing Center for Infectious Disease"/>
            <person name="Wu L."/>
            <person name="Ma J."/>
        </authorList>
    </citation>
    <scope>NUCLEOTIDE SEQUENCE [LARGE SCALE GENOMIC DNA]</scope>
    <source>
        <strain evidence="4">CGMCC 1.19062</strain>
    </source>
</reference>
<evidence type="ECO:0000259" key="2">
    <source>
        <dbReference type="PROSITE" id="PS50885"/>
    </source>
</evidence>
<evidence type="ECO:0000256" key="1">
    <source>
        <dbReference type="SAM" id="Phobius"/>
    </source>
</evidence>
<name>A0ABW5DTS5_9PROT</name>
<dbReference type="Proteomes" id="UP001597295">
    <property type="component" value="Unassembled WGS sequence"/>
</dbReference>
<dbReference type="PROSITE" id="PS50885">
    <property type="entry name" value="HAMP"/>
    <property type="match status" value="1"/>
</dbReference>
<dbReference type="Gene3D" id="6.10.340.10">
    <property type="match status" value="1"/>
</dbReference>
<keyword evidence="1" id="KW-1133">Transmembrane helix</keyword>
<accession>A0ABW5DTS5</accession>
<dbReference type="CDD" id="cd06225">
    <property type="entry name" value="HAMP"/>
    <property type="match status" value="1"/>
</dbReference>
<evidence type="ECO:0000313" key="3">
    <source>
        <dbReference type="EMBL" id="MFD2264245.1"/>
    </source>
</evidence>
<feature type="transmembrane region" description="Helical" evidence="1">
    <location>
        <begin position="406"/>
        <end position="426"/>
    </location>
</feature>
<protein>
    <submittedName>
        <fullName evidence="3">HAMP domain-containing protein</fullName>
    </submittedName>
</protein>
<keyword evidence="1" id="KW-0812">Transmembrane</keyword>
<dbReference type="SMART" id="SM00304">
    <property type="entry name" value="HAMP"/>
    <property type="match status" value="1"/>
</dbReference>
<proteinExistence type="predicted"/>
<feature type="domain" description="HAMP" evidence="2">
    <location>
        <begin position="172"/>
        <end position="224"/>
    </location>
</feature>
<feature type="transmembrane region" description="Helical" evidence="1">
    <location>
        <begin position="342"/>
        <end position="361"/>
    </location>
</feature>
<feature type="transmembrane region" description="Helical" evidence="1">
    <location>
        <begin position="319"/>
        <end position="336"/>
    </location>
</feature>
<feature type="transmembrane region" description="Helical" evidence="1">
    <location>
        <begin position="278"/>
        <end position="307"/>
    </location>
</feature>
<feature type="transmembrane region" description="Helical" evidence="1">
    <location>
        <begin position="567"/>
        <end position="588"/>
    </location>
</feature>